<keyword evidence="2" id="KW-0805">Transcription regulation</keyword>
<dbReference type="InterPro" id="IPR011598">
    <property type="entry name" value="bHLH_dom"/>
</dbReference>
<dbReference type="AlphaFoldDB" id="A0A5J5BD12"/>
<dbReference type="InterPro" id="IPR036638">
    <property type="entry name" value="HLH_DNA-bd_sf"/>
</dbReference>
<evidence type="ECO:0000256" key="5">
    <source>
        <dbReference type="ARBA" id="ARBA00023242"/>
    </source>
</evidence>
<evidence type="ECO:0000313" key="9">
    <source>
        <dbReference type="Proteomes" id="UP000325577"/>
    </source>
</evidence>
<dbReference type="SUPFAM" id="SSF47459">
    <property type="entry name" value="HLH, helix-loop-helix DNA-binding domain"/>
    <property type="match status" value="1"/>
</dbReference>
<evidence type="ECO:0000313" key="8">
    <source>
        <dbReference type="EMBL" id="KAA8540953.1"/>
    </source>
</evidence>
<name>A0A5J5BD12_9ASTE</name>
<dbReference type="Gene3D" id="4.10.280.10">
    <property type="entry name" value="Helix-loop-helix DNA-binding domain"/>
    <property type="match status" value="1"/>
</dbReference>
<keyword evidence="9" id="KW-1185">Reference proteome</keyword>
<evidence type="ECO:0000256" key="6">
    <source>
        <dbReference type="SAM" id="Coils"/>
    </source>
</evidence>
<reference evidence="8 9" key="1">
    <citation type="submission" date="2019-09" db="EMBL/GenBank/DDBJ databases">
        <title>A chromosome-level genome assembly of the Chinese tupelo Nyssa sinensis.</title>
        <authorList>
            <person name="Yang X."/>
            <person name="Kang M."/>
            <person name="Yang Y."/>
            <person name="Xiong H."/>
            <person name="Wang M."/>
            <person name="Zhang Z."/>
            <person name="Wang Z."/>
            <person name="Wu H."/>
            <person name="Ma T."/>
            <person name="Liu J."/>
            <person name="Xi Z."/>
        </authorList>
    </citation>
    <scope>NUCLEOTIDE SEQUENCE [LARGE SCALE GENOMIC DNA]</scope>
    <source>
        <strain evidence="8">J267</strain>
        <tissue evidence="8">Leaf</tissue>
    </source>
</reference>
<evidence type="ECO:0000256" key="4">
    <source>
        <dbReference type="ARBA" id="ARBA00023163"/>
    </source>
</evidence>
<dbReference type="InterPro" id="IPR057075">
    <property type="entry name" value="bHLH_IRO3"/>
</dbReference>
<dbReference type="Proteomes" id="UP000325577">
    <property type="component" value="Linkage Group LG13"/>
</dbReference>
<dbReference type="EMBL" id="CM018036">
    <property type="protein sequence ID" value="KAA8540953.1"/>
    <property type="molecule type" value="Genomic_DNA"/>
</dbReference>
<dbReference type="GO" id="GO:0046983">
    <property type="term" value="F:protein dimerization activity"/>
    <property type="evidence" value="ECO:0007669"/>
    <property type="project" value="InterPro"/>
</dbReference>
<keyword evidence="3" id="KW-0238">DNA-binding</keyword>
<sequence>MKREHLNERFLALANALELSQQNNGKASILSEATRLLRDMLSQIETLKRENGSLLSESQYVSVEKNELQDENSALEAQIGKLQSDIEERLAQSNPDLNVAPSEFQQSELTSHGLQQAPIVSPVFVIPIHSDLQAYPEPDAIPTLVEAYLKCEQTTC</sequence>
<evidence type="ECO:0000256" key="1">
    <source>
        <dbReference type="ARBA" id="ARBA00004123"/>
    </source>
</evidence>
<gene>
    <name evidence="8" type="ORF">F0562_024909</name>
</gene>
<organism evidence="8 9">
    <name type="scientific">Nyssa sinensis</name>
    <dbReference type="NCBI Taxonomy" id="561372"/>
    <lineage>
        <taxon>Eukaryota</taxon>
        <taxon>Viridiplantae</taxon>
        <taxon>Streptophyta</taxon>
        <taxon>Embryophyta</taxon>
        <taxon>Tracheophyta</taxon>
        <taxon>Spermatophyta</taxon>
        <taxon>Magnoliopsida</taxon>
        <taxon>eudicotyledons</taxon>
        <taxon>Gunneridae</taxon>
        <taxon>Pentapetalae</taxon>
        <taxon>asterids</taxon>
        <taxon>Cornales</taxon>
        <taxon>Nyssaceae</taxon>
        <taxon>Nyssa</taxon>
    </lineage>
</organism>
<keyword evidence="5" id="KW-0539">Nucleus</keyword>
<evidence type="ECO:0000256" key="2">
    <source>
        <dbReference type="ARBA" id="ARBA00023015"/>
    </source>
</evidence>
<dbReference type="GO" id="GO:0005634">
    <property type="term" value="C:nucleus"/>
    <property type="evidence" value="ECO:0007669"/>
    <property type="project" value="UniProtKB-SubCell"/>
</dbReference>
<keyword evidence="4" id="KW-0804">Transcription</keyword>
<keyword evidence="6" id="KW-0175">Coiled coil</keyword>
<dbReference type="PANTHER" id="PTHR47075">
    <property type="entry name" value="TRANSCRIPTION FACTOR BHLH47"/>
    <property type="match status" value="1"/>
</dbReference>
<evidence type="ECO:0000259" key="7">
    <source>
        <dbReference type="PROSITE" id="PS50888"/>
    </source>
</evidence>
<dbReference type="PANTHER" id="PTHR47075:SF9">
    <property type="entry name" value="TRANSCRIPTION FACTOR BHLH47"/>
    <property type="match status" value="1"/>
</dbReference>
<proteinExistence type="predicted"/>
<feature type="coiled-coil region" evidence="6">
    <location>
        <begin position="30"/>
        <end position="92"/>
    </location>
</feature>
<dbReference type="OrthoDB" id="1931098at2759"/>
<evidence type="ECO:0000256" key="3">
    <source>
        <dbReference type="ARBA" id="ARBA00023125"/>
    </source>
</evidence>
<accession>A0A5J5BD12</accession>
<dbReference type="GO" id="GO:0003677">
    <property type="term" value="F:DNA binding"/>
    <property type="evidence" value="ECO:0007669"/>
    <property type="project" value="UniProtKB-KW"/>
</dbReference>
<comment type="subcellular location">
    <subcellularLocation>
        <location evidence="1">Nucleus</location>
    </subcellularLocation>
</comment>
<feature type="domain" description="BHLH" evidence="7">
    <location>
        <begin position="1"/>
        <end position="40"/>
    </location>
</feature>
<dbReference type="Pfam" id="PF23177">
    <property type="entry name" value="bHLH_IRO3"/>
    <property type="match status" value="1"/>
</dbReference>
<protein>
    <recommendedName>
        <fullName evidence="7">BHLH domain-containing protein</fullName>
    </recommendedName>
</protein>
<dbReference type="PROSITE" id="PS50888">
    <property type="entry name" value="BHLH"/>
    <property type="match status" value="1"/>
</dbReference>